<feature type="transmembrane region" description="Helical" evidence="7">
    <location>
        <begin position="103"/>
        <end position="122"/>
    </location>
</feature>
<dbReference type="CDD" id="cd17324">
    <property type="entry name" value="MFS_NepI_like"/>
    <property type="match status" value="1"/>
</dbReference>
<evidence type="ECO:0000259" key="8">
    <source>
        <dbReference type="PROSITE" id="PS50850"/>
    </source>
</evidence>
<sequence>MSKERIILLTLAAINFTHIMDFMIIMPLGDMLMKVFDIGPQQFSFIVASYTISAGVSGFIAAFLIDRFDRKTALIFLYIGFTVGTLACALAPTYVILLVARSLTGVFGGILGALLLAVLADVVPEERRGQGMGFIMAAFSVASVAGVPFGYFLAEKISWHAPFLLLSGFGLVILYMIWRYIPSLTAHMVSKSDRPGIRKVLHNAFSLPNQQRALLFMMLLMLGQFTIIPFIAPYMIRNVGFESNQITYIYLIGGALTIFTSPIIGKLADKYGKLRVFTVFAILNILPLFAITHMPPVHIALALTVTGAFFIISGGRMIPAMAMITSSVKPQNRGSFMSINSSVQQLSAGLASFIAGLIVVQANDGSALQNYQYVGYVAIFATILCIIVGQRIVPAESVQTDKQTESSENLEAEVLVEEAK</sequence>
<reference evidence="9" key="1">
    <citation type="submission" date="2023-06" db="EMBL/GenBank/DDBJ databases">
        <title>Cytophagales bacterium Strain LB-30, isolated from soil.</title>
        <authorList>
            <person name="Liu B."/>
        </authorList>
    </citation>
    <scope>NUCLEOTIDE SEQUENCE</scope>
    <source>
        <strain evidence="9">LB-30</strain>
    </source>
</reference>
<dbReference type="PROSITE" id="PS50850">
    <property type="entry name" value="MFS"/>
    <property type="match status" value="1"/>
</dbReference>
<feature type="transmembrane region" description="Helical" evidence="7">
    <location>
        <begin position="297"/>
        <end position="318"/>
    </location>
</feature>
<feature type="transmembrane region" description="Helical" evidence="7">
    <location>
        <begin position="274"/>
        <end position="291"/>
    </location>
</feature>
<feature type="transmembrane region" description="Helical" evidence="7">
    <location>
        <begin position="134"/>
        <end position="153"/>
    </location>
</feature>
<organism evidence="9 10">
    <name type="scientific">Shiella aurantiaca</name>
    <dbReference type="NCBI Taxonomy" id="3058365"/>
    <lineage>
        <taxon>Bacteria</taxon>
        <taxon>Pseudomonadati</taxon>
        <taxon>Bacteroidota</taxon>
        <taxon>Cytophagia</taxon>
        <taxon>Cytophagales</taxon>
        <taxon>Shiellaceae</taxon>
        <taxon>Shiella</taxon>
    </lineage>
</organism>
<keyword evidence="5 7" id="KW-0472">Membrane</keyword>
<dbReference type="Pfam" id="PF07690">
    <property type="entry name" value="MFS_1"/>
    <property type="match status" value="1"/>
</dbReference>
<accession>A0ABT8F7A2</accession>
<dbReference type="InterPro" id="IPR011701">
    <property type="entry name" value="MFS"/>
</dbReference>
<feature type="transmembrane region" description="Helical" evidence="7">
    <location>
        <begin position="7"/>
        <end position="25"/>
    </location>
</feature>
<dbReference type="PANTHER" id="PTHR43124:SF3">
    <property type="entry name" value="CHLORAMPHENICOL EFFLUX PUMP RV0191"/>
    <property type="match status" value="1"/>
</dbReference>
<evidence type="ECO:0000256" key="7">
    <source>
        <dbReference type="SAM" id="Phobius"/>
    </source>
</evidence>
<feature type="transmembrane region" description="Helical" evidence="7">
    <location>
        <begin position="339"/>
        <end position="361"/>
    </location>
</feature>
<keyword evidence="4 7" id="KW-1133">Transmembrane helix</keyword>
<dbReference type="InterPro" id="IPR050189">
    <property type="entry name" value="MFS_Efflux_Transporters"/>
</dbReference>
<keyword evidence="2" id="KW-1003">Cell membrane</keyword>
<feature type="transmembrane region" description="Helical" evidence="7">
    <location>
        <begin position="72"/>
        <end position="97"/>
    </location>
</feature>
<feature type="compositionally biased region" description="Acidic residues" evidence="6">
    <location>
        <begin position="408"/>
        <end position="420"/>
    </location>
</feature>
<comment type="subcellular location">
    <subcellularLocation>
        <location evidence="1">Cell membrane</location>
        <topology evidence="1">Multi-pass membrane protein</topology>
    </subcellularLocation>
</comment>
<feature type="transmembrane region" description="Helical" evidence="7">
    <location>
        <begin position="45"/>
        <end position="65"/>
    </location>
</feature>
<dbReference type="Gene3D" id="1.20.1250.20">
    <property type="entry name" value="MFS general substrate transporter like domains"/>
    <property type="match status" value="1"/>
</dbReference>
<dbReference type="SUPFAM" id="SSF103473">
    <property type="entry name" value="MFS general substrate transporter"/>
    <property type="match status" value="1"/>
</dbReference>
<protein>
    <submittedName>
        <fullName evidence="9">MFS transporter</fullName>
    </submittedName>
</protein>
<keyword evidence="10" id="KW-1185">Reference proteome</keyword>
<feature type="domain" description="Major facilitator superfamily (MFS) profile" evidence="8">
    <location>
        <begin position="7"/>
        <end position="393"/>
    </location>
</feature>
<evidence type="ECO:0000313" key="10">
    <source>
        <dbReference type="Proteomes" id="UP001168552"/>
    </source>
</evidence>
<feature type="transmembrane region" description="Helical" evidence="7">
    <location>
        <begin position="213"/>
        <end position="236"/>
    </location>
</feature>
<dbReference type="InterPro" id="IPR020846">
    <property type="entry name" value="MFS_dom"/>
</dbReference>
<keyword evidence="3 7" id="KW-0812">Transmembrane</keyword>
<feature type="transmembrane region" description="Helical" evidence="7">
    <location>
        <begin position="373"/>
        <end position="393"/>
    </location>
</feature>
<name>A0ABT8F7A2_9BACT</name>
<proteinExistence type="predicted"/>
<dbReference type="InterPro" id="IPR036259">
    <property type="entry name" value="MFS_trans_sf"/>
</dbReference>
<evidence type="ECO:0000256" key="3">
    <source>
        <dbReference type="ARBA" id="ARBA00022692"/>
    </source>
</evidence>
<feature type="transmembrane region" description="Helical" evidence="7">
    <location>
        <begin position="248"/>
        <end position="267"/>
    </location>
</feature>
<evidence type="ECO:0000313" key="9">
    <source>
        <dbReference type="EMBL" id="MDN4166249.1"/>
    </source>
</evidence>
<evidence type="ECO:0000256" key="6">
    <source>
        <dbReference type="SAM" id="MobiDB-lite"/>
    </source>
</evidence>
<evidence type="ECO:0000256" key="5">
    <source>
        <dbReference type="ARBA" id="ARBA00023136"/>
    </source>
</evidence>
<evidence type="ECO:0000256" key="4">
    <source>
        <dbReference type="ARBA" id="ARBA00022989"/>
    </source>
</evidence>
<evidence type="ECO:0000256" key="2">
    <source>
        <dbReference type="ARBA" id="ARBA00022475"/>
    </source>
</evidence>
<dbReference type="RefSeq" id="WP_320004786.1">
    <property type="nucleotide sequence ID" value="NZ_JAUHJS010000006.1"/>
</dbReference>
<dbReference type="Proteomes" id="UP001168552">
    <property type="component" value="Unassembled WGS sequence"/>
</dbReference>
<comment type="caution">
    <text evidence="9">The sequence shown here is derived from an EMBL/GenBank/DDBJ whole genome shotgun (WGS) entry which is preliminary data.</text>
</comment>
<dbReference type="EMBL" id="JAUHJS010000006">
    <property type="protein sequence ID" value="MDN4166249.1"/>
    <property type="molecule type" value="Genomic_DNA"/>
</dbReference>
<feature type="transmembrane region" description="Helical" evidence="7">
    <location>
        <begin position="159"/>
        <end position="178"/>
    </location>
</feature>
<feature type="region of interest" description="Disordered" evidence="6">
    <location>
        <begin position="398"/>
        <end position="420"/>
    </location>
</feature>
<dbReference type="PANTHER" id="PTHR43124">
    <property type="entry name" value="PURINE EFFLUX PUMP PBUE"/>
    <property type="match status" value="1"/>
</dbReference>
<evidence type="ECO:0000256" key="1">
    <source>
        <dbReference type="ARBA" id="ARBA00004651"/>
    </source>
</evidence>
<gene>
    <name evidence="9" type="ORF">QWY31_12105</name>
</gene>